<protein>
    <submittedName>
        <fullName evidence="2">Peroxygenase</fullName>
    </submittedName>
</protein>
<sequence>MATQPRESLKIVADEQPVTAERRVRGDLENYIPKPYLARALVAPDIYHPDGSTDHSHRGMSVLQQHVAFFDRDQDGIIYPWETYEGCRAIGFNPLMSLIMAVLINGAMSYPTLPYWIPNPLLPIYVANIHEGKHGSDSGTYDTEGRYIPSSFENIFSKYARTSPDRLSLGDIWRMTEGNRLAFDPFGWIASKLEWLALYILARDDEGFVSREAARRCFDGSLFDHAERQMLKFRGYEDEDSNKID</sequence>
<comment type="similarity">
    <text evidence="1">Belongs to the caleosin family.</text>
</comment>
<gene>
    <name evidence="2" type="primary">SOP1</name>
    <name evidence="2" type="ORF">AXF42_Ash003694</name>
</gene>
<reference evidence="2 3" key="1">
    <citation type="journal article" date="2017" name="Nature">
        <title>The Apostasia genome and the evolution of orchids.</title>
        <authorList>
            <person name="Zhang G.Q."/>
            <person name="Liu K.W."/>
            <person name="Li Z."/>
            <person name="Lohaus R."/>
            <person name="Hsiao Y.Y."/>
            <person name="Niu S.C."/>
            <person name="Wang J.Y."/>
            <person name="Lin Y.C."/>
            <person name="Xu Q."/>
            <person name="Chen L.J."/>
            <person name="Yoshida K."/>
            <person name="Fujiwara S."/>
            <person name="Wang Z.W."/>
            <person name="Zhang Y.Q."/>
            <person name="Mitsuda N."/>
            <person name="Wang M."/>
            <person name="Liu G.H."/>
            <person name="Pecoraro L."/>
            <person name="Huang H.X."/>
            <person name="Xiao X.J."/>
            <person name="Lin M."/>
            <person name="Wu X.Y."/>
            <person name="Wu W.L."/>
            <person name="Chen Y.Y."/>
            <person name="Chang S.B."/>
            <person name="Sakamoto S."/>
            <person name="Ohme-Takagi M."/>
            <person name="Yagi M."/>
            <person name="Zeng S.J."/>
            <person name="Shen C.Y."/>
            <person name="Yeh C.M."/>
            <person name="Luo Y.B."/>
            <person name="Tsai W.C."/>
            <person name="Van de Peer Y."/>
            <person name="Liu Z.J."/>
        </authorList>
    </citation>
    <scope>NUCLEOTIDE SEQUENCE [LARGE SCALE GENOMIC DNA]</scope>
    <source>
        <strain evidence="3">cv. Shenzhen</strain>
        <tissue evidence="2">Stem</tissue>
    </source>
</reference>
<accession>A0A2I0AHM6</accession>
<proteinExistence type="inferred from homology"/>
<evidence type="ECO:0000256" key="1">
    <source>
        <dbReference type="ARBA" id="ARBA00006765"/>
    </source>
</evidence>
<evidence type="ECO:0000313" key="2">
    <source>
        <dbReference type="EMBL" id="PKA55057.1"/>
    </source>
</evidence>
<dbReference type="AlphaFoldDB" id="A0A2I0AHM6"/>
<keyword evidence="3" id="KW-1185">Reference proteome</keyword>
<organism evidence="2 3">
    <name type="scientific">Apostasia shenzhenica</name>
    <dbReference type="NCBI Taxonomy" id="1088818"/>
    <lineage>
        <taxon>Eukaryota</taxon>
        <taxon>Viridiplantae</taxon>
        <taxon>Streptophyta</taxon>
        <taxon>Embryophyta</taxon>
        <taxon>Tracheophyta</taxon>
        <taxon>Spermatophyta</taxon>
        <taxon>Magnoliopsida</taxon>
        <taxon>Liliopsida</taxon>
        <taxon>Asparagales</taxon>
        <taxon>Orchidaceae</taxon>
        <taxon>Apostasioideae</taxon>
        <taxon>Apostasia</taxon>
    </lineage>
</organism>
<dbReference type="STRING" id="1088818.A0A2I0AHM6"/>
<dbReference type="OrthoDB" id="640742at2759"/>
<dbReference type="PANTHER" id="PTHR31495:SF50">
    <property type="entry name" value="PEROXYGENASE 1"/>
    <property type="match status" value="1"/>
</dbReference>
<dbReference type="PANTHER" id="PTHR31495">
    <property type="entry name" value="PEROXYGENASE 3-RELATED"/>
    <property type="match status" value="1"/>
</dbReference>
<dbReference type="GO" id="GO:0005509">
    <property type="term" value="F:calcium ion binding"/>
    <property type="evidence" value="ECO:0007669"/>
    <property type="project" value="TreeGrafter"/>
</dbReference>
<dbReference type="GO" id="GO:0004497">
    <property type="term" value="F:monooxygenase activity"/>
    <property type="evidence" value="ECO:0007669"/>
    <property type="project" value="TreeGrafter"/>
</dbReference>
<evidence type="ECO:0000313" key="3">
    <source>
        <dbReference type="Proteomes" id="UP000236161"/>
    </source>
</evidence>
<dbReference type="Pfam" id="PF05042">
    <property type="entry name" value="Caleosin"/>
    <property type="match status" value="1"/>
</dbReference>
<dbReference type="EMBL" id="KZ451980">
    <property type="protein sequence ID" value="PKA55057.1"/>
    <property type="molecule type" value="Genomic_DNA"/>
</dbReference>
<dbReference type="InterPro" id="IPR007736">
    <property type="entry name" value="Caleosin-related"/>
</dbReference>
<dbReference type="Proteomes" id="UP000236161">
    <property type="component" value="Unassembled WGS sequence"/>
</dbReference>
<name>A0A2I0AHM6_9ASPA</name>